<dbReference type="InterPro" id="IPR005625">
    <property type="entry name" value="PepSY-ass_TM"/>
</dbReference>
<protein>
    <submittedName>
        <fullName evidence="2">PepSY-associated TM helix domain-containing protein</fullName>
    </submittedName>
</protein>
<feature type="transmembrane region" description="Helical" evidence="1">
    <location>
        <begin position="157"/>
        <end position="177"/>
    </location>
</feature>
<evidence type="ECO:0000313" key="3">
    <source>
        <dbReference type="Proteomes" id="UP001259572"/>
    </source>
</evidence>
<reference evidence="2 3" key="1">
    <citation type="submission" date="2023-05" db="EMBL/GenBank/DDBJ databases">
        <authorList>
            <person name="Guo Y."/>
        </authorList>
    </citation>
    <scope>NUCLEOTIDE SEQUENCE [LARGE SCALE GENOMIC DNA]</scope>
    <source>
        <strain evidence="2 3">GR2756</strain>
    </source>
</reference>
<feature type="transmembrane region" description="Helical" evidence="1">
    <location>
        <begin position="198"/>
        <end position="223"/>
    </location>
</feature>
<organism evidence="2 3">
    <name type="scientific">Sphingosinicella rhizophila</name>
    <dbReference type="NCBI Taxonomy" id="3050082"/>
    <lineage>
        <taxon>Bacteria</taxon>
        <taxon>Pseudomonadati</taxon>
        <taxon>Pseudomonadota</taxon>
        <taxon>Alphaproteobacteria</taxon>
        <taxon>Sphingomonadales</taxon>
        <taxon>Sphingosinicellaceae</taxon>
        <taxon>Sphingosinicella</taxon>
    </lineage>
</organism>
<sequence>MSRGRNLPKSTKKQLRALWLQVHKWIGLLLAVLIIPISVTGSALVWHDWLDAKLDPQRHVIIAPAGLAPSAYAATVAAQLAPDQLLTSLRFSPEGEPVLAVAQKAARGPGRPERTNFWLDPRDARLIDRAPANAGVVRVLHGLHGSMMIPGGWGRPIVGWVGIFMLVSCLTGLWLWWPLRGGFRSGFRWKRRNTANANLHYMTGFWILIPLAMLSFTGAWISFPKVFSQFESGSTRMSGGPRGGGGPSQPMAETRISADAALAAATPLATGPLLSIGWPTDRQPEWSIRFENAGPPSEVKVADASPASVELEPIRPETLARKIRRWHDGTDMGPVWQIVIFLGGIIPALLSVTGIIIWWRARASRRRARPTAVALSP</sequence>
<comment type="caution">
    <text evidence="2">The sequence shown here is derived from an EMBL/GenBank/DDBJ whole genome shotgun (WGS) entry which is preliminary data.</text>
</comment>
<gene>
    <name evidence="2" type="ORF">RQX22_05420</name>
</gene>
<dbReference type="Proteomes" id="UP001259572">
    <property type="component" value="Unassembled WGS sequence"/>
</dbReference>
<dbReference type="PANTHER" id="PTHR34219">
    <property type="entry name" value="IRON-REGULATED INNER MEMBRANE PROTEIN-RELATED"/>
    <property type="match status" value="1"/>
</dbReference>
<proteinExistence type="predicted"/>
<name>A0ABU3Q4Q8_9SPHN</name>
<keyword evidence="3" id="KW-1185">Reference proteome</keyword>
<feature type="transmembrane region" description="Helical" evidence="1">
    <location>
        <begin position="25"/>
        <end position="46"/>
    </location>
</feature>
<keyword evidence="1" id="KW-0472">Membrane</keyword>
<dbReference type="RefSeq" id="WP_315724368.1">
    <property type="nucleotide sequence ID" value="NZ_JAVUPU010000002.1"/>
</dbReference>
<keyword evidence="1" id="KW-0812">Transmembrane</keyword>
<dbReference type="Pfam" id="PF03929">
    <property type="entry name" value="PepSY_TM"/>
    <property type="match status" value="1"/>
</dbReference>
<evidence type="ECO:0000256" key="1">
    <source>
        <dbReference type="SAM" id="Phobius"/>
    </source>
</evidence>
<evidence type="ECO:0000313" key="2">
    <source>
        <dbReference type="EMBL" id="MDT9598386.1"/>
    </source>
</evidence>
<accession>A0ABU3Q4Q8</accession>
<feature type="transmembrane region" description="Helical" evidence="1">
    <location>
        <begin position="335"/>
        <end position="359"/>
    </location>
</feature>
<dbReference type="EMBL" id="JAVUPU010000002">
    <property type="protein sequence ID" value="MDT9598386.1"/>
    <property type="molecule type" value="Genomic_DNA"/>
</dbReference>
<dbReference type="PANTHER" id="PTHR34219:SF3">
    <property type="entry name" value="BLL7967 PROTEIN"/>
    <property type="match status" value="1"/>
</dbReference>
<keyword evidence="1" id="KW-1133">Transmembrane helix</keyword>